<evidence type="ECO:0000256" key="5">
    <source>
        <dbReference type="ARBA" id="ARBA00023163"/>
    </source>
</evidence>
<dbReference type="InterPro" id="IPR013249">
    <property type="entry name" value="RNA_pol_sigma70_r4_t2"/>
</dbReference>
<keyword evidence="5" id="KW-0804">Transcription</keyword>
<dbReference type="PATRIC" id="fig|1838286.3.peg.1706"/>
<evidence type="ECO:0000259" key="7">
    <source>
        <dbReference type="Pfam" id="PF08281"/>
    </source>
</evidence>
<dbReference type="CDD" id="cd06171">
    <property type="entry name" value="Sigma70_r4"/>
    <property type="match status" value="1"/>
</dbReference>
<dbReference type="PANTHER" id="PTHR43133">
    <property type="entry name" value="RNA POLYMERASE ECF-TYPE SIGMA FACTO"/>
    <property type="match status" value="1"/>
</dbReference>
<dbReference type="PANTHER" id="PTHR43133:SF8">
    <property type="entry name" value="RNA POLYMERASE SIGMA FACTOR HI_1459-RELATED"/>
    <property type="match status" value="1"/>
</dbReference>
<proteinExistence type="inferred from homology"/>
<dbReference type="EMBL" id="CP016094">
    <property type="protein sequence ID" value="AOS44626.1"/>
    <property type="molecule type" value="Genomic_DNA"/>
</dbReference>
<evidence type="ECO:0000259" key="6">
    <source>
        <dbReference type="Pfam" id="PF04542"/>
    </source>
</evidence>
<feature type="domain" description="RNA polymerase sigma-70 region 2" evidence="6">
    <location>
        <begin position="42"/>
        <end position="108"/>
    </location>
</feature>
<dbReference type="InterPro" id="IPR039425">
    <property type="entry name" value="RNA_pol_sigma-70-like"/>
</dbReference>
<dbReference type="InterPro" id="IPR014284">
    <property type="entry name" value="RNA_pol_sigma-70_dom"/>
</dbReference>
<dbReference type="InterPro" id="IPR013325">
    <property type="entry name" value="RNA_pol_sigma_r2"/>
</dbReference>
<dbReference type="Pfam" id="PF04542">
    <property type="entry name" value="Sigma70_r2"/>
    <property type="match status" value="1"/>
</dbReference>
<accession>A0A1D8AUV0</accession>
<organism evidence="8 9">
    <name type="scientific">Lacunisphaera limnophila</name>
    <dbReference type="NCBI Taxonomy" id="1838286"/>
    <lineage>
        <taxon>Bacteria</taxon>
        <taxon>Pseudomonadati</taxon>
        <taxon>Verrucomicrobiota</taxon>
        <taxon>Opitutia</taxon>
        <taxon>Opitutales</taxon>
        <taxon>Opitutaceae</taxon>
        <taxon>Lacunisphaera</taxon>
    </lineage>
</organism>
<dbReference type="GO" id="GO:0016987">
    <property type="term" value="F:sigma factor activity"/>
    <property type="evidence" value="ECO:0007669"/>
    <property type="project" value="UniProtKB-KW"/>
</dbReference>
<keyword evidence="9" id="KW-1185">Reference proteome</keyword>
<keyword evidence="4" id="KW-0238">DNA-binding</keyword>
<dbReference type="STRING" id="1838286.Verru16b_01692"/>
<evidence type="ECO:0000313" key="8">
    <source>
        <dbReference type="EMBL" id="AOS44626.1"/>
    </source>
</evidence>
<name>A0A1D8AUV0_9BACT</name>
<dbReference type="SUPFAM" id="SSF88659">
    <property type="entry name" value="Sigma3 and sigma4 domains of RNA polymerase sigma factors"/>
    <property type="match status" value="1"/>
</dbReference>
<dbReference type="NCBIfam" id="TIGR02937">
    <property type="entry name" value="sigma70-ECF"/>
    <property type="match status" value="1"/>
</dbReference>
<dbReference type="InterPro" id="IPR007627">
    <property type="entry name" value="RNA_pol_sigma70_r2"/>
</dbReference>
<evidence type="ECO:0000256" key="3">
    <source>
        <dbReference type="ARBA" id="ARBA00023082"/>
    </source>
</evidence>
<dbReference type="GO" id="GO:0003677">
    <property type="term" value="F:DNA binding"/>
    <property type="evidence" value="ECO:0007669"/>
    <property type="project" value="UniProtKB-KW"/>
</dbReference>
<dbReference type="OrthoDB" id="9784984at2"/>
<protein>
    <submittedName>
        <fullName evidence="8">ECF RNA polymerase sigma-E factor</fullName>
    </submittedName>
</protein>
<dbReference type="RefSeq" id="WP_069961860.1">
    <property type="nucleotide sequence ID" value="NZ_CP016094.1"/>
</dbReference>
<dbReference type="InterPro" id="IPR036388">
    <property type="entry name" value="WH-like_DNA-bd_sf"/>
</dbReference>
<dbReference type="Gene3D" id="1.10.10.10">
    <property type="entry name" value="Winged helix-like DNA-binding domain superfamily/Winged helix DNA-binding domain"/>
    <property type="match status" value="1"/>
</dbReference>
<dbReference type="SUPFAM" id="SSF88946">
    <property type="entry name" value="Sigma2 domain of RNA polymerase sigma factors"/>
    <property type="match status" value="1"/>
</dbReference>
<feature type="domain" description="RNA polymerase sigma factor 70 region 4 type 2" evidence="7">
    <location>
        <begin position="150"/>
        <end position="200"/>
    </location>
</feature>
<evidence type="ECO:0000256" key="4">
    <source>
        <dbReference type="ARBA" id="ARBA00023125"/>
    </source>
</evidence>
<comment type="similarity">
    <text evidence="1">Belongs to the sigma-70 factor family. ECF subfamily.</text>
</comment>
<keyword evidence="3" id="KW-0731">Sigma factor</keyword>
<dbReference type="InterPro" id="IPR013324">
    <property type="entry name" value="RNA_pol_sigma_r3/r4-like"/>
</dbReference>
<evidence type="ECO:0000256" key="2">
    <source>
        <dbReference type="ARBA" id="ARBA00023015"/>
    </source>
</evidence>
<dbReference type="AlphaFoldDB" id="A0A1D8AUV0"/>
<evidence type="ECO:0000313" key="9">
    <source>
        <dbReference type="Proteomes" id="UP000095228"/>
    </source>
</evidence>
<dbReference type="Gene3D" id="1.10.1740.10">
    <property type="match status" value="1"/>
</dbReference>
<dbReference type="Pfam" id="PF08281">
    <property type="entry name" value="Sigma70_r4_2"/>
    <property type="match status" value="1"/>
</dbReference>
<reference evidence="8 9" key="1">
    <citation type="submission" date="2016-06" db="EMBL/GenBank/DDBJ databases">
        <title>Three novel species with peptidoglycan cell walls form the new genus Lacunisphaera gen. nov. in the family Opitutaceae of the verrucomicrobial subdivision 4.</title>
        <authorList>
            <person name="Rast P."/>
            <person name="Gloeckner I."/>
            <person name="Jogler M."/>
            <person name="Boedeker C."/>
            <person name="Jeske O."/>
            <person name="Wiegand S."/>
            <person name="Reinhardt R."/>
            <person name="Schumann P."/>
            <person name="Rohde M."/>
            <person name="Spring S."/>
            <person name="Gloeckner F.O."/>
            <person name="Jogler C."/>
        </authorList>
    </citation>
    <scope>NUCLEOTIDE SEQUENCE [LARGE SCALE GENOMIC DNA]</scope>
    <source>
        <strain evidence="8 9">IG16b</strain>
    </source>
</reference>
<keyword evidence="2" id="KW-0805">Transcription regulation</keyword>
<sequence>MNLTRVFTKTAITTPERQLEADADLVVIRQVQAGDVSAFDKLIVKYRERVYGVVYNMTSNREDAADLTQDSFIKAFQAINRFQGNCSFFTWLYKIAVNTTLSHLRKNKMRSFFSLEKLNEEGGNAQVLDQLTDKRGADRDTYLHELQEKLNEGMQKLSIPHRTVITLYEIDGLSHSDIAEIMGCSEGTVRSRLHYAKQFLQGELGKYIRS</sequence>
<dbReference type="KEGG" id="obg:Verru16b_01692"/>
<gene>
    <name evidence="8" type="primary">rpoE_1</name>
    <name evidence="8" type="ORF">Verru16b_01692</name>
</gene>
<dbReference type="Proteomes" id="UP000095228">
    <property type="component" value="Chromosome"/>
</dbReference>
<evidence type="ECO:0000256" key="1">
    <source>
        <dbReference type="ARBA" id="ARBA00010641"/>
    </source>
</evidence>
<dbReference type="GO" id="GO:0006352">
    <property type="term" value="P:DNA-templated transcription initiation"/>
    <property type="evidence" value="ECO:0007669"/>
    <property type="project" value="InterPro"/>
</dbReference>